<name>A0A161WSY5_DAUCS</name>
<feature type="compositionally biased region" description="Polar residues" evidence="1">
    <location>
        <begin position="440"/>
        <end position="457"/>
    </location>
</feature>
<feature type="region of interest" description="Disordered" evidence="1">
    <location>
        <begin position="20"/>
        <end position="83"/>
    </location>
</feature>
<organism evidence="2">
    <name type="scientific">Daucus carota subsp. sativus</name>
    <name type="common">Carrot</name>
    <dbReference type="NCBI Taxonomy" id="79200"/>
    <lineage>
        <taxon>Eukaryota</taxon>
        <taxon>Viridiplantae</taxon>
        <taxon>Streptophyta</taxon>
        <taxon>Embryophyta</taxon>
        <taxon>Tracheophyta</taxon>
        <taxon>Spermatophyta</taxon>
        <taxon>Magnoliopsida</taxon>
        <taxon>eudicotyledons</taxon>
        <taxon>Gunneridae</taxon>
        <taxon>Pentapetalae</taxon>
        <taxon>asterids</taxon>
        <taxon>campanulids</taxon>
        <taxon>Apiales</taxon>
        <taxon>Apiaceae</taxon>
        <taxon>Apioideae</taxon>
        <taxon>Scandiceae</taxon>
        <taxon>Daucinae</taxon>
        <taxon>Daucus</taxon>
        <taxon>Daucus sect. Daucus</taxon>
    </lineage>
</organism>
<feature type="compositionally biased region" description="Polar residues" evidence="1">
    <location>
        <begin position="415"/>
        <end position="426"/>
    </location>
</feature>
<comment type="caution">
    <text evidence="2">The sequence shown here is derived from an EMBL/GenBank/DDBJ whole genome shotgun (WGS) entry which is preliminary data.</text>
</comment>
<gene>
    <name evidence="2" type="ORF">DCAR_010539</name>
</gene>
<proteinExistence type="predicted"/>
<evidence type="ECO:0000313" key="2">
    <source>
        <dbReference type="EMBL" id="KZN01785.1"/>
    </source>
</evidence>
<sequence>MSKDPLITEFLTIQAKIMDKTGKGCTSTPRRSPRLQPAPDQDTIMANSDDDFQQSAPTIFMKSKTRIKTSAKRPPENPTTDVELDDEDFCLKDLYQQDNESNSDSQNAEDMIVEEEDQPIKPKFTKWKRKANQNEDNQDADDPLNKKKPILKFQIRKGYPIEEVQEEQKEWVKDAGFEALLDFDLVMIPSKLAYNVFQIFEHNSLTLKLKNKDVNIVEEDVFDVLGLPHEGQTILLGSHEKHKERIDNWLAQFSTNNITVSMIVEIMNGKKDTENFKRPEVTENFKLNFLIVMSNILIETPTNSYFEKQLLRFDDDLDNCCYYNWAEYLINRLVAGTESWNRTSSTFFTGSLIFLTLFYVDRVRHKGIKLVERHFPSYKGWTEQKLKERQRIEVIDGVFGIGCVLRPLREVLSQDSQPVNNNSPNKTDWDDWNHYQQPTTDNDWDWNINQGDENNNDAAAEVPPVDIMDTDNPHNATENEDPSESLRLRAQNLIEEKLLFDTDLKIELQKNPESYTLQTIQKVIQDVFGYKVTEDVCLQSPQRETEYQSTPNTPTHDIDEDFDLTIHATADIDLVQYVQTMQLTNDHLSQKLHKEYSYVPSFSLGIENDIIQQGAIILV</sequence>
<reference evidence="2" key="1">
    <citation type="journal article" date="2016" name="Nat. Genet.">
        <title>A high-quality carrot genome assembly provides new insights into carotenoid accumulation and asterid genome evolution.</title>
        <authorList>
            <person name="Iorizzo M."/>
            <person name="Ellison S."/>
            <person name="Senalik D."/>
            <person name="Zeng P."/>
            <person name="Satapoomin P."/>
            <person name="Huang J."/>
            <person name="Bowman M."/>
            <person name="Iovene M."/>
            <person name="Sanseverino W."/>
            <person name="Cavagnaro P."/>
            <person name="Yildiz M."/>
            <person name="Macko-Podgorni A."/>
            <person name="Moranska E."/>
            <person name="Grzebelus E."/>
            <person name="Grzebelus D."/>
            <person name="Ashrafi H."/>
            <person name="Zheng Z."/>
            <person name="Cheng S."/>
            <person name="Spooner D."/>
            <person name="Van Deynze A."/>
            <person name="Simon P."/>
        </authorList>
    </citation>
    <scope>NUCLEOTIDE SEQUENCE [LARGE SCALE GENOMIC DNA]</scope>
    <source>
        <tissue evidence="2">Leaf</tissue>
    </source>
</reference>
<dbReference type="Gramene" id="KZN01785">
    <property type="protein sequence ID" value="KZN01785"/>
    <property type="gene ID" value="DCAR_010539"/>
</dbReference>
<dbReference type="AlphaFoldDB" id="A0A161WSY5"/>
<dbReference type="EMBL" id="LNRQ01000003">
    <property type="protein sequence ID" value="KZN01785.1"/>
    <property type="molecule type" value="Genomic_DNA"/>
</dbReference>
<feature type="region of interest" description="Disordered" evidence="1">
    <location>
        <begin position="113"/>
        <end position="147"/>
    </location>
</feature>
<feature type="region of interest" description="Disordered" evidence="1">
    <location>
        <begin position="415"/>
        <end position="434"/>
    </location>
</feature>
<dbReference type="PANTHER" id="PTHR34835">
    <property type="entry name" value="OS07G0283600 PROTEIN-RELATED"/>
    <property type="match status" value="1"/>
</dbReference>
<accession>A0A161WSY5</accession>
<evidence type="ECO:0000256" key="1">
    <source>
        <dbReference type="SAM" id="MobiDB-lite"/>
    </source>
</evidence>
<feature type="region of interest" description="Disordered" evidence="1">
    <location>
        <begin position="440"/>
        <end position="459"/>
    </location>
</feature>
<protein>
    <submittedName>
        <fullName evidence="2">Uncharacterized protein</fullName>
    </submittedName>
</protein>